<sequence length="422" mass="47485">MATLAVLPYDIIHSIIYQIDERSDLLALVLTSKTLYNVFTRHREGILHNLYLSETLSYAPDSIVFTKYRYAISGINNLTSLSGMVQNYRGFIQEGTPTALSSAGNRLRNLRLQPRVLVSDYLGIRKIALAYQYAIRTARKEPGLSPSELHRIIQALYRGWILLLLIDRQLKLQPGIEQVMGCIEELITTWDIWDVLRIETVMGESIRTLPTGQVNIYDPGECSRVKTDVTDSELGQMVGGRLQGRIPLLLHPMRCSDPKLCNKASFALTTDLAQYLLVHHDPSVIAALYTLAPTPNAKTVYDRMANHLAIAVKAYLLHKPPQIGEFNHTPLNTLQYVIIKMMGWYGPVPDGVGFGGKEVKVMRLIDPRISQTGPTGNIFSKEAKRIGKRSWIERAKLSGCVYDEARLEGRDGSGQFSRINWF</sequence>
<organism evidence="1 2">
    <name type="scientific">Orbilia blumenaviensis</name>
    <dbReference type="NCBI Taxonomy" id="1796055"/>
    <lineage>
        <taxon>Eukaryota</taxon>
        <taxon>Fungi</taxon>
        <taxon>Dikarya</taxon>
        <taxon>Ascomycota</taxon>
        <taxon>Pezizomycotina</taxon>
        <taxon>Orbiliomycetes</taxon>
        <taxon>Orbiliales</taxon>
        <taxon>Orbiliaceae</taxon>
        <taxon>Orbilia</taxon>
    </lineage>
</organism>
<dbReference type="AlphaFoldDB" id="A0AAV9VN17"/>
<proteinExistence type="predicted"/>
<reference evidence="1 2" key="1">
    <citation type="submission" date="2019-10" db="EMBL/GenBank/DDBJ databases">
        <authorList>
            <person name="Palmer J.M."/>
        </authorList>
    </citation>
    <scope>NUCLEOTIDE SEQUENCE [LARGE SCALE GENOMIC DNA]</scope>
    <source>
        <strain evidence="1 2">TWF730</strain>
    </source>
</reference>
<comment type="caution">
    <text evidence="1">The sequence shown here is derived from an EMBL/GenBank/DDBJ whole genome shotgun (WGS) entry which is preliminary data.</text>
</comment>
<name>A0AAV9VN17_9PEZI</name>
<gene>
    <name evidence="1" type="ORF">TWF730_005933</name>
</gene>
<protein>
    <recommendedName>
        <fullName evidence="3">F-box domain-containing protein</fullName>
    </recommendedName>
</protein>
<dbReference type="Proteomes" id="UP001373714">
    <property type="component" value="Unassembled WGS sequence"/>
</dbReference>
<dbReference type="EMBL" id="JAVHNS010000002">
    <property type="protein sequence ID" value="KAK6362237.1"/>
    <property type="molecule type" value="Genomic_DNA"/>
</dbReference>
<keyword evidence="2" id="KW-1185">Reference proteome</keyword>
<evidence type="ECO:0000313" key="2">
    <source>
        <dbReference type="Proteomes" id="UP001373714"/>
    </source>
</evidence>
<accession>A0AAV9VN17</accession>
<evidence type="ECO:0000313" key="1">
    <source>
        <dbReference type="EMBL" id="KAK6362237.1"/>
    </source>
</evidence>
<evidence type="ECO:0008006" key="3">
    <source>
        <dbReference type="Google" id="ProtNLM"/>
    </source>
</evidence>